<keyword evidence="11" id="KW-1185">Reference proteome</keyword>
<dbReference type="RefSeq" id="WP_219499692.1">
    <property type="nucleotide sequence ID" value="NZ_JAHXDN010000001.1"/>
</dbReference>
<feature type="transmembrane region" description="Helical" evidence="8">
    <location>
        <begin position="154"/>
        <end position="173"/>
    </location>
</feature>
<comment type="subcellular location">
    <subcellularLocation>
        <location evidence="1">Membrane</location>
    </subcellularLocation>
</comment>
<feature type="domain" description="Cytochrome b561" evidence="9">
    <location>
        <begin position="1"/>
        <end position="212"/>
    </location>
</feature>
<feature type="transmembrane region" description="Helical" evidence="8">
    <location>
        <begin position="179"/>
        <end position="198"/>
    </location>
</feature>
<sequence length="243" mass="26823">MMEWLSAPMDAARMHEVGWHLSWHARLMVAAWGVLVPLGIFIARYFKIMPGQQWPDKLDSHFWWNTHRICQYSACLLMGVGLWLVLTAPAFVSLPGPHALLGWTALSLAAVQIVGGILRGTKGGPTEPSADGSLHGDHFDMSTRRLVFEYVHKTIGYAALLLSVLTILSGLWQANAPNWMWVCLAVWWAGLVVASAALQRRGMAVDTYQAIWGPDPSLPGNQRKPIGLGVERPSVETLPQPND</sequence>
<reference evidence="10" key="1">
    <citation type="submission" date="2021-07" db="EMBL/GenBank/DDBJ databases">
        <title>Roseobacter insulae sp. nov., isolated from a tidal flat.</title>
        <authorList>
            <person name="Park S."/>
            <person name="Yoon J.-H."/>
        </authorList>
    </citation>
    <scope>NUCLEOTIDE SEQUENCE</scope>
    <source>
        <strain evidence="10">YSTF-M11</strain>
    </source>
</reference>
<dbReference type="Proteomes" id="UP001138661">
    <property type="component" value="Unassembled WGS sequence"/>
</dbReference>
<evidence type="ECO:0000313" key="10">
    <source>
        <dbReference type="EMBL" id="MBW4707186.1"/>
    </source>
</evidence>
<keyword evidence="5 8" id="KW-1133">Transmembrane helix</keyword>
<keyword evidence="6 8" id="KW-0472">Membrane</keyword>
<dbReference type="SMART" id="SM00665">
    <property type="entry name" value="B561"/>
    <property type="match status" value="1"/>
</dbReference>
<evidence type="ECO:0000256" key="6">
    <source>
        <dbReference type="ARBA" id="ARBA00023136"/>
    </source>
</evidence>
<dbReference type="InterPro" id="IPR006593">
    <property type="entry name" value="Cyt_b561/ferric_Rdtase_TM"/>
</dbReference>
<dbReference type="PANTHER" id="PTHR23130">
    <property type="entry name" value="CYTOCHROME B561 AND DOMON DOMAIN-CONTAINING PROTEIN"/>
    <property type="match status" value="1"/>
</dbReference>
<evidence type="ECO:0000256" key="3">
    <source>
        <dbReference type="ARBA" id="ARBA00022692"/>
    </source>
</evidence>
<keyword evidence="3 8" id="KW-0812">Transmembrane</keyword>
<accession>A0A9X1FTD1</accession>
<feature type="transmembrane region" description="Helical" evidence="8">
    <location>
        <begin position="69"/>
        <end position="92"/>
    </location>
</feature>
<proteinExistence type="predicted"/>
<name>A0A9X1FTD1_9RHOB</name>
<dbReference type="EMBL" id="JAHXDN010000001">
    <property type="protein sequence ID" value="MBW4707186.1"/>
    <property type="molecule type" value="Genomic_DNA"/>
</dbReference>
<keyword evidence="2" id="KW-0813">Transport</keyword>
<evidence type="ECO:0000256" key="1">
    <source>
        <dbReference type="ARBA" id="ARBA00004370"/>
    </source>
</evidence>
<comment type="caution">
    <text evidence="10">The sequence shown here is derived from an EMBL/GenBank/DDBJ whole genome shotgun (WGS) entry which is preliminary data.</text>
</comment>
<evidence type="ECO:0000256" key="5">
    <source>
        <dbReference type="ARBA" id="ARBA00022989"/>
    </source>
</evidence>
<dbReference type="GO" id="GO:0016020">
    <property type="term" value="C:membrane"/>
    <property type="evidence" value="ECO:0007669"/>
    <property type="project" value="UniProtKB-SubCell"/>
</dbReference>
<dbReference type="CDD" id="cd08760">
    <property type="entry name" value="Cyt_b561_FRRS1_like"/>
    <property type="match status" value="1"/>
</dbReference>
<feature type="transmembrane region" description="Helical" evidence="8">
    <location>
        <begin position="29"/>
        <end position="48"/>
    </location>
</feature>
<dbReference type="AlphaFoldDB" id="A0A9X1FTD1"/>
<gene>
    <name evidence="10" type="ORF">KX928_05240</name>
</gene>
<evidence type="ECO:0000256" key="4">
    <source>
        <dbReference type="ARBA" id="ARBA00022982"/>
    </source>
</evidence>
<protein>
    <submittedName>
        <fullName evidence="10">Cytochrome b561 domain-containing protein</fullName>
    </submittedName>
</protein>
<keyword evidence="4" id="KW-0249">Electron transport</keyword>
<evidence type="ECO:0000256" key="7">
    <source>
        <dbReference type="SAM" id="MobiDB-lite"/>
    </source>
</evidence>
<dbReference type="PROSITE" id="PS50939">
    <property type="entry name" value="CYTOCHROME_B561"/>
    <property type="match status" value="1"/>
</dbReference>
<evidence type="ECO:0000259" key="9">
    <source>
        <dbReference type="PROSITE" id="PS50939"/>
    </source>
</evidence>
<evidence type="ECO:0000313" key="11">
    <source>
        <dbReference type="Proteomes" id="UP001138661"/>
    </source>
</evidence>
<evidence type="ECO:0000256" key="2">
    <source>
        <dbReference type="ARBA" id="ARBA00022448"/>
    </source>
</evidence>
<evidence type="ECO:0000256" key="8">
    <source>
        <dbReference type="SAM" id="Phobius"/>
    </source>
</evidence>
<organism evidence="10 11">
    <name type="scientific">Roseobacter insulae</name>
    <dbReference type="NCBI Taxonomy" id="2859783"/>
    <lineage>
        <taxon>Bacteria</taxon>
        <taxon>Pseudomonadati</taxon>
        <taxon>Pseudomonadota</taxon>
        <taxon>Alphaproteobacteria</taxon>
        <taxon>Rhodobacterales</taxon>
        <taxon>Roseobacteraceae</taxon>
        <taxon>Roseobacter</taxon>
    </lineage>
</organism>
<feature type="region of interest" description="Disordered" evidence="7">
    <location>
        <begin position="219"/>
        <end position="243"/>
    </location>
</feature>
<dbReference type="PANTHER" id="PTHR23130:SF171">
    <property type="entry name" value="OS01G0895300 PROTEIN"/>
    <property type="match status" value="1"/>
</dbReference>
<feature type="transmembrane region" description="Helical" evidence="8">
    <location>
        <begin position="98"/>
        <end position="118"/>
    </location>
</feature>